<protein>
    <submittedName>
        <fullName evidence="1">Entericidin, EcnA/B family</fullName>
    </submittedName>
</protein>
<dbReference type="PROSITE" id="PS51257">
    <property type="entry name" value="PROKAR_LIPOPROTEIN"/>
    <property type="match status" value="1"/>
</dbReference>
<dbReference type="EMBL" id="CP039964">
    <property type="protein sequence ID" value="QCO55224.1"/>
    <property type="molecule type" value="Genomic_DNA"/>
</dbReference>
<organism evidence="1 2">
    <name type="scientific">Pseudorhodobacter turbinis</name>
    <dbReference type="NCBI Taxonomy" id="2500533"/>
    <lineage>
        <taxon>Bacteria</taxon>
        <taxon>Pseudomonadati</taxon>
        <taxon>Pseudomonadota</taxon>
        <taxon>Alphaproteobacteria</taxon>
        <taxon>Rhodobacterales</taxon>
        <taxon>Paracoccaceae</taxon>
        <taxon>Pseudorhodobacter</taxon>
    </lineage>
</organism>
<proteinExistence type="predicted"/>
<accession>A0A4V1E0N2</accession>
<dbReference type="AlphaFoldDB" id="A0A4V1E0N2"/>
<evidence type="ECO:0000313" key="1">
    <source>
        <dbReference type="EMBL" id="QCO55224.1"/>
    </source>
</evidence>
<dbReference type="Proteomes" id="UP000298631">
    <property type="component" value="Chromosome"/>
</dbReference>
<keyword evidence="2" id="KW-1185">Reference proteome</keyword>
<dbReference type="OrthoDB" id="7363288at2"/>
<name>A0A4V1E0N2_9RHOB</name>
<dbReference type="KEGG" id="pseb:EOK75_05200"/>
<dbReference type="RefSeq" id="WP_137192915.1">
    <property type="nucleotide sequence ID" value="NZ_CP039964.1"/>
</dbReference>
<reference evidence="1 2" key="1">
    <citation type="submission" date="2019-05" db="EMBL/GenBank/DDBJ databases">
        <title>Pseudorhodobacter turbinis sp. nov., isolated from the gut of the Korean turban shell.</title>
        <authorList>
            <person name="Jeong Y.-S."/>
            <person name="Kang W.-R."/>
            <person name="Bae J.-W."/>
        </authorList>
    </citation>
    <scope>NUCLEOTIDE SEQUENCE [LARGE SCALE GENOMIC DNA]</scope>
    <source>
        <strain evidence="1 2">S12M18</strain>
    </source>
</reference>
<sequence length="47" mass="5057">MRSPLFILPVLALITLTACETVKGVGRDVGNTGEVITESSRQVQKDL</sequence>
<gene>
    <name evidence="1" type="ORF">EOK75_05200</name>
</gene>
<evidence type="ECO:0000313" key="2">
    <source>
        <dbReference type="Proteomes" id="UP000298631"/>
    </source>
</evidence>